<dbReference type="NCBIfam" id="TIGR01662">
    <property type="entry name" value="HAD-SF-IIIA"/>
    <property type="match status" value="1"/>
</dbReference>
<dbReference type="GO" id="GO:0044281">
    <property type="term" value="P:small molecule metabolic process"/>
    <property type="evidence" value="ECO:0007669"/>
    <property type="project" value="UniProtKB-ARBA"/>
</dbReference>
<dbReference type="SUPFAM" id="SSF56784">
    <property type="entry name" value="HAD-like"/>
    <property type="match status" value="1"/>
</dbReference>
<keyword evidence="2" id="KW-0479">Metal-binding</keyword>
<accession>W7V025</accession>
<dbReference type="Pfam" id="PF00702">
    <property type="entry name" value="Hydrolase"/>
    <property type="match status" value="1"/>
</dbReference>
<evidence type="ECO:0000256" key="2">
    <source>
        <dbReference type="ARBA" id="ARBA00022723"/>
    </source>
</evidence>
<evidence type="ECO:0000313" key="5">
    <source>
        <dbReference type="EMBL" id="EWM54087.1"/>
    </source>
</evidence>
<dbReference type="InterPro" id="IPR023214">
    <property type="entry name" value="HAD_sf"/>
</dbReference>
<dbReference type="InterPro" id="IPR006549">
    <property type="entry name" value="HAD-SF_hydro_IIIA"/>
</dbReference>
<evidence type="ECO:0000256" key="3">
    <source>
        <dbReference type="ARBA" id="ARBA00022801"/>
    </source>
</evidence>
<dbReference type="RefSeq" id="WP_206537800.1">
    <property type="nucleotide sequence ID" value="NZ_ATAX01000020.1"/>
</dbReference>
<keyword evidence="3" id="KW-0378">Hydrolase</keyword>
<dbReference type="InterPro" id="IPR036412">
    <property type="entry name" value="HAD-like_sf"/>
</dbReference>
<reference evidence="5 6" key="1">
    <citation type="journal article" date="2014" name="PLoS ONE">
        <title>Rumen cellulosomics: divergent fiber-degrading strategies revealed by comparative genome-wide analysis of six ruminococcal strains.</title>
        <authorList>
            <person name="Dassa B."/>
            <person name="Borovok I."/>
            <person name="Ruimy-Israeli V."/>
            <person name="Lamed R."/>
            <person name="Flint H.J."/>
            <person name="Duncan S.H."/>
            <person name="Henrissat B."/>
            <person name="Coutinho P."/>
            <person name="Morrison M."/>
            <person name="Mosoni P."/>
            <person name="Yeoman C.J."/>
            <person name="White B.A."/>
            <person name="Bayer E.A."/>
        </authorList>
    </citation>
    <scope>NUCLEOTIDE SEQUENCE [LARGE SCALE GENOMIC DNA]</scope>
    <source>
        <strain evidence="5 6">007c</strain>
    </source>
</reference>
<dbReference type="InterPro" id="IPR010021">
    <property type="entry name" value="PGPP1/Gep4"/>
</dbReference>
<evidence type="ECO:0000256" key="4">
    <source>
        <dbReference type="ARBA" id="ARBA00022842"/>
    </source>
</evidence>
<keyword evidence="4" id="KW-0460">Magnesium</keyword>
<dbReference type="GO" id="GO:0046872">
    <property type="term" value="F:metal ion binding"/>
    <property type="evidence" value="ECO:0007669"/>
    <property type="project" value="UniProtKB-KW"/>
</dbReference>
<dbReference type="EMBL" id="ATAX01000020">
    <property type="protein sequence ID" value="EWM54087.1"/>
    <property type="molecule type" value="Genomic_DNA"/>
</dbReference>
<organism evidence="5 6">
    <name type="scientific">Ruminococcus flavefaciens 007c</name>
    <dbReference type="NCBI Taxonomy" id="1341157"/>
    <lineage>
        <taxon>Bacteria</taxon>
        <taxon>Bacillati</taxon>
        <taxon>Bacillota</taxon>
        <taxon>Clostridia</taxon>
        <taxon>Eubacteriales</taxon>
        <taxon>Oscillospiraceae</taxon>
        <taxon>Ruminococcus</taxon>
    </lineage>
</organism>
<dbReference type="PANTHER" id="PTHR46470:SF2">
    <property type="entry name" value="GLYCERALDEHYDE 3-PHOSPHATE PHOSPHATASE"/>
    <property type="match status" value="1"/>
</dbReference>
<evidence type="ECO:0000256" key="1">
    <source>
        <dbReference type="ARBA" id="ARBA00001946"/>
    </source>
</evidence>
<name>W7V025_RUMFL</name>
<dbReference type="NCBIfam" id="TIGR01549">
    <property type="entry name" value="HAD-SF-IA-v1"/>
    <property type="match status" value="1"/>
</dbReference>
<dbReference type="PANTHER" id="PTHR46470">
    <property type="entry name" value="N-ACYLNEURAMINATE-9-PHOSPHATASE"/>
    <property type="match status" value="1"/>
</dbReference>
<dbReference type="Gene3D" id="3.40.50.1000">
    <property type="entry name" value="HAD superfamily/HAD-like"/>
    <property type="match status" value="1"/>
</dbReference>
<dbReference type="Proteomes" id="UP000019365">
    <property type="component" value="Unassembled WGS sequence"/>
</dbReference>
<keyword evidence="6" id="KW-1185">Reference proteome</keyword>
<comment type="caution">
    <text evidence="5">The sequence shown here is derived from an EMBL/GenBank/DDBJ whole genome shotgun (WGS) entry which is preliminary data.</text>
</comment>
<dbReference type="eggNOG" id="COG2179">
    <property type="taxonomic scope" value="Bacteria"/>
</dbReference>
<evidence type="ECO:0000313" key="6">
    <source>
        <dbReference type="Proteomes" id="UP000019365"/>
    </source>
</evidence>
<dbReference type="InterPro" id="IPR006439">
    <property type="entry name" value="HAD-SF_hydro_IA"/>
</dbReference>
<comment type="cofactor">
    <cofactor evidence="1">
        <name>Mg(2+)</name>
        <dbReference type="ChEBI" id="CHEBI:18420"/>
    </cofactor>
</comment>
<evidence type="ECO:0008006" key="7">
    <source>
        <dbReference type="Google" id="ProtNLM"/>
    </source>
</evidence>
<dbReference type="AlphaFoldDB" id="W7V025"/>
<dbReference type="InterPro" id="IPR051400">
    <property type="entry name" value="HAD-like_hydrolase"/>
</dbReference>
<dbReference type="GO" id="GO:0008962">
    <property type="term" value="F:phosphatidylglycerophosphatase activity"/>
    <property type="evidence" value="ECO:0007669"/>
    <property type="project" value="InterPro"/>
</dbReference>
<dbReference type="PATRIC" id="fig|1341157.4.peg.1277"/>
<gene>
    <name evidence="5" type="ORF">RF007C_00660</name>
</gene>
<dbReference type="NCBIfam" id="TIGR01668">
    <property type="entry name" value="YqeG_hyp_ppase"/>
    <property type="match status" value="1"/>
</dbReference>
<sequence>MKILERYYPCGHAKSVFAVDYTKLYAKGIRAVIFDIDNTLVHHGDPSTPEVDRLFAAIHSAGLKTLLLTNNDEERVKLFIVNIDTLYICDADKPSPEGYIKALELLGVSRDEAVVIGDQVFTDILGANRSGIKGVLVDFIRLPEEKRIGKRRYVEKLIMWFWRHSRFYNKIGDIYK</sequence>
<protein>
    <recommendedName>
        <fullName evidence="7">HAD family hydrolase</fullName>
    </recommendedName>
</protein>
<proteinExistence type="predicted"/>